<gene>
    <name evidence="1" type="ORF">LEP1GSC043_2057</name>
</gene>
<evidence type="ECO:0000313" key="1">
    <source>
        <dbReference type="EMBL" id="EMY15439.1"/>
    </source>
</evidence>
<dbReference type="Proteomes" id="UP000012249">
    <property type="component" value="Unassembled WGS sequence"/>
</dbReference>
<dbReference type="EMBL" id="AHMI02000092">
    <property type="protein sequence ID" value="EMY15439.1"/>
    <property type="molecule type" value="Genomic_DNA"/>
</dbReference>
<sequence length="54" mass="6528">MKLKRRIVSQNSLGIFSLGFYSQTYGLGFRRRSLKKEWLTKSRRRLIFPKSFPF</sequence>
<evidence type="ECO:0000313" key="2">
    <source>
        <dbReference type="Proteomes" id="UP000012249"/>
    </source>
</evidence>
<comment type="caution">
    <text evidence="1">The sequence shown here is derived from an EMBL/GenBank/DDBJ whole genome shotgun (WGS) entry which is preliminary data.</text>
</comment>
<organism evidence="1 2">
    <name type="scientific">Leptospira weilii str. Ecochallenge</name>
    <dbReference type="NCBI Taxonomy" id="1049986"/>
    <lineage>
        <taxon>Bacteria</taxon>
        <taxon>Pseudomonadati</taxon>
        <taxon>Spirochaetota</taxon>
        <taxon>Spirochaetia</taxon>
        <taxon>Leptospirales</taxon>
        <taxon>Leptospiraceae</taxon>
        <taxon>Leptospira</taxon>
    </lineage>
</organism>
<reference evidence="1 2" key="1">
    <citation type="submission" date="2013-02" db="EMBL/GenBank/DDBJ databases">
        <authorList>
            <person name="Harkins D.M."/>
            <person name="Durkin A.S."/>
            <person name="Brinkac L.M."/>
            <person name="Haft D.H."/>
            <person name="Selengut J.D."/>
            <person name="Sanka R."/>
            <person name="DePew J."/>
            <person name="Purushe J."/>
            <person name="Haake D.A."/>
            <person name="Matsunaga J."/>
            <person name="Vinetz J.M."/>
            <person name="Sutton G.G."/>
            <person name="Nierman W.C."/>
            <person name="Fouts D.E."/>
        </authorList>
    </citation>
    <scope>NUCLEOTIDE SEQUENCE [LARGE SCALE GENOMIC DNA]</scope>
    <source>
        <strain evidence="1 2">Ecochallenge</strain>
    </source>
</reference>
<accession>N1UBY7</accession>
<dbReference type="AlphaFoldDB" id="N1UBY7"/>
<protein>
    <submittedName>
        <fullName evidence="1">Uncharacterized protein</fullName>
    </submittedName>
</protein>
<name>N1UBY7_9LEPT</name>
<proteinExistence type="predicted"/>